<protein>
    <submittedName>
        <fullName evidence="16">Cytochrome P450</fullName>
    </submittedName>
</protein>
<evidence type="ECO:0000313" key="16">
    <source>
        <dbReference type="EMBL" id="GJE96490.1"/>
    </source>
</evidence>
<proteinExistence type="inferred from homology"/>
<dbReference type="PRINTS" id="PR00463">
    <property type="entry name" value="EP450I"/>
</dbReference>
<dbReference type="InterPro" id="IPR050364">
    <property type="entry name" value="Cytochrome_P450_fung"/>
</dbReference>
<keyword evidence="7 13" id="KW-0479">Metal-binding</keyword>
<dbReference type="GO" id="GO:0005506">
    <property type="term" value="F:iron ion binding"/>
    <property type="evidence" value="ECO:0007669"/>
    <property type="project" value="InterPro"/>
</dbReference>
<comment type="similarity">
    <text evidence="4 14">Belongs to the cytochrome P450 family.</text>
</comment>
<evidence type="ECO:0000256" key="8">
    <source>
        <dbReference type="ARBA" id="ARBA00022989"/>
    </source>
</evidence>
<dbReference type="InterPro" id="IPR001128">
    <property type="entry name" value="Cyt_P450"/>
</dbReference>
<evidence type="ECO:0000256" key="3">
    <source>
        <dbReference type="ARBA" id="ARBA00005179"/>
    </source>
</evidence>
<dbReference type="AlphaFoldDB" id="A0A9P3LIL6"/>
<comment type="pathway">
    <text evidence="3">Secondary metabolite biosynthesis.</text>
</comment>
<keyword evidence="6 15" id="KW-0812">Transmembrane</keyword>
<evidence type="ECO:0000256" key="10">
    <source>
        <dbReference type="ARBA" id="ARBA00023004"/>
    </source>
</evidence>
<keyword evidence="17" id="KW-1185">Reference proteome</keyword>
<sequence>MTLPSILYASLAWLLPLFLLGYIIASRSQKRAPYPPGPAGLPIIGNFFDIPRDYTWVKYKEVGDQHGSDILHSQVFGQHIVVLNTANAAHDIFEKRSNIYSGRQHSVMAFELSGWGWNWAFWQYDEPWKANRKLIHKFFSQDMLPEYNVRLVHCAHDLLRALLDAPDSFRDHLAFLTGSTTLSLVYGMNMKPHDPDVELIQKAVESLTELVNADVYAVDFIPALKYLPSWLPGAGFKRQARLWKKYVEHMYTVPYRKFKEALQTGSAKPCFASLVLSAAEEEGDKCADENLMQMIGTIYGGAAETTATALSIFILAVTLFPETQIPVQQELDRELGRSRLPTLDDQEALPHVTAMVYEVLRWHAIAPLGVPHRSTADAEYNGYFIPRGSVVIGNIWAMLHDPAVYRDPEAFTPARFLTAAGTLNDTPPPAEAFGFGRRICPGRHYARDLLWLTVASVLAAFKIERAIDDNGEEVAPHAEFTPRFVSAPLPFSCRFTPRFAGAEDLIRAAAEDRS</sequence>
<keyword evidence="11 14" id="KW-0503">Monooxygenase</keyword>
<dbReference type="GO" id="GO:0020037">
    <property type="term" value="F:heme binding"/>
    <property type="evidence" value="ECO:0007669"/>
    <property type="project" value="InterPro"/>
</dbReference>
<evidence type="ECO:0000256" key="4">
    <source>
        <dbReference type="ARBA" id="ARBA00010617"/>
    </source>
</evidence>
<keyword evidence="12 15" id="KW-0472">Membrane</keyword>
<keyword evidence="5 13" id="KW-0349">Heme</keyword>
<feature type="transmembrane region" description="Helical" evidence="15">
    <location>
        <begin position="6"/>
        <end position="25"/>
    </location>
</feature>
<dbReference type="EMBL" id="BPQB01000060">
    <property type="protein sequence ID" value="GJE96490.1"/>
    <property type="molecule type" value="Genomic_DNA"/>
</dbReference>
<comment type="caution">
    <text evidence="16">The sequence shown here is derived from an EMBL/GenBank/DDBJ whole genome shotgun (WGS) entry which is preliminary data.</text>
</comment>
<organism evidence="16 17">
    <name type="scientific">Phanerochaete sordida</name>
    <dbReference type="NCBI Taxonomy" id="48140"/>
    <lineage>
        <taxon>Eukaryota</taxon>
        <taxon>Fungi</taxon>
        <taxon>Dikarya</taxon>
        <taxon>Basidiomycota</taxon>
        <taxon>Agaricomycotina</taxon>
        <taxon>Agaricomycetes</taxon>
        <taxon>Polyporales</taxon>
        <taxon>Phanerochaetaceae</taxon>
        <taxon>Phanerochaete</taxon>
    </lineage>
</organism>
<dbReference type="PANTHER" id="PTHR46300:SF7">
    <property type="entry name" value="P450, PUTATIVE (EUROFUNG)-RELATED"/>
    <property type="match status" value="1"/>
</dbReference>
<evidence type="ECO:0000256" key="15">
    <source>
        <dbReference type="SAM" id="Phobius"/>
    </source>
</evidence>
<evidence type="ECO:0000256" key="12">
    <source>
        <dbReference type="ARBA" id="ARBA00023136"/>
    </source>
</evidence>
<dbReference type="InterPro" id="IPR002401">
    <property type="entry name" value="Cyt_P450_E_grp-I"/>
</dbReference>
<reference evidence="16 17" key="1">
    <citation type="submission" date="2021-08" db="EMBL/GenBank/DDBJ databases">
        <title>Draft Genome Sequence of Phanerochaete sordida strain YK-624.</title>
        <authorList>
            <person name="Mori T."/>
            <person name="Dohra H."/>
            <person name="Suzuki T."/>
            <person name="Kawagishi H."/>
            <person name="Hirai H."/>
        </authorList>
    </citation>
    <scope>NUCLEOTIDE SEQUENCE [LARGE SCALE GENOMIC DNA]</scope>
    <source>
        <strain evidence="16 17">YK-624</strain>
    </source>
</reference>
<accession>A0A9P3LIL6</accession>
<dbReference type="GO" id="GO:0004497">
    <property type="term" value="F:monooxygenase activity"/>
    <property type="evidence" value="ECO:0007669"/>
    <property type="project" value="UniProtKB-KW"/>
</dbReference>
<keyword evidence="8 15" id="KW-1133">Transmembrane helix</keyword>
<evidence type="ECO:0000256" key="9">
    <source>
        <dbReference type="ARBA" id="ARBA00023002"/>
    </source>
</evidence>
<gene>
    <name evidence="16" type="ORF">PsYK624_126870</name>
</gene>
<dbReference type="Pfam" id="PF00067">
    <property type="entry name" value="p450"/>
    <property type="match status" value="1"/>
</dbReference>
<dbReference type="SUPFAM" id="SSF48264">
    <property type="entry name" value="Cytochrome P450"/>
    <property type="match status" value="1"/>
</dbReference>
<feature type="binding site" description="axial binding residue" evidence="13">
    <location>
        <position position="440"/>
    </location>
    <ligand>
        <name>heme</name>
        <dbReference type="ChEBI" id="CHEBI:30413"/>
    </ligand>
    <ligandPart>
        <name>Fe</name>
        <dbReference type="ChEBI" id="CHEBI:18248"/>
    </ligandPart>
</feature>
<dbReference type="InterPro" id="IPR017972">
    <property type="entry name" value="Cyt_P450_CS"/>
</dbReference>
<evidence type="ECO:0000256" key="2">
    <source>
        <dbReference type="ARBA" id="ARBA00004167"/>
    </source>
</evidence>
<dbReference type="GO" id="GO:0016020">
    <property type="term" value="C:membrane"/>
    <property type="evidence" value="ECO:0007669"/>
    <property type="project" value="UniProtKB-SubCell"/>
</dbReference>
<keyword evidence="9 14" id="KW-0560">Oxidoreductase</keyword>
<evidence type="ECO:0000256" key="5">
    <source>
        <dbReference type="ARBA" id="ARBA00022617"/>
    </source>
</evidence>
<dbReference type="GO" id="GO:0016705">
    <property type="term" value="F:oxidoreductase activity, acting on paired donors, with incorporation or reduction of molecular oxygen"/>
    <property type="evidence" value="ECO:0007669"/>
    <property type="project" value="InterPro"/>
</dbReference>
<dbReference type="PROSITE" id="PS00086">
    <property type="entry name" value="CYTOCHROME_P450"/>
    <property type="match status" value="1"/>
</dbReference>
<evidence type="ECO:0000256" key="11">
    <source>
        <dbReference type="ARBA" id="ARBA00023033"/>
    </source>
</evidence>
<dbReference type="CDD" id="cd11065">
    <property type="entry name" value="CYP64-like"/>
    <property type="match status" value="1"/>
</dbReference>
<evidence type="ECO:0000256" key="1">
    <source>
        <dbReference type="ARBA" id="ARBA00001971"/>
    </source>
</evidence>
<evidence type="ECO:0000256" key="7">
    <source>
        <dbReference type="ARBA" id="ARBA00022723"/>
    </source>
</evidence>
<evidence type="ECO:0000256" key="13">
    <source>
        <dbReference type="PIRSR" id="PIRSR602401-1"/>
    </source>
</evidence>
<evidence type="ECO:0000256" key="6">
    <source>
        <dbReference type="ARBA" id="ARBA00022692"/>
    </source>
</evidence>
<dbReference type="Proteomes" id="UP000703269">
    <property type="component" value="Unassembled WGS sequence"/>
</dbReference>
<dbReference type="Gene3D" id="1.10.630.10">
    <property type="entry name" value="Cytochrome P450"/>
    <property type="match status" value="1"/>
</dbReference>
<dbReference type="InterPro" id="IPR036396">
    <property type="entry name" value="Cyt_P450_sf"/>
</dbReference>
<name>A0A9P3LIL6_9APHY</name>
<dbReference type="OrthoDB" id="2789670at2759"/>
<evidence type="ECO:0000256" key="14">
    <source>
        <dbReference type="RuleBase" id="RU000461"/>
    </source>
</evidence>
<comment type="cofactor">
    <cofactor evidence="1 13">
        <name>heme</name>
        <dbReference type="ChEBI" id="CHEBI:30413"/>
    </cofactor>
</comment>
<comment type="subcellular location">
    <subcellularLocation>
        <location evidence="2">Membrane</location>
        <topology evidence="2">Single-pass membrane protein</topology>
    </subcellularLocation>
</comment>
<keyword evidence="10 13" id="KW-0408">Iron</keyword>
<evidence type="ECO:0000313" key="17">
    <source>
        <dbReference type="Proteomes" id="UP000703269"/>
    </source>
</evidence>
<dbReference type="PANTHER" id="PTHR46300">
    <property type="entry name" value="P450, PUTATIVE (EUROFUNG)-RELATED-RELATED"/>
    <property type="match status" value="1"/>
</dbReference>